<dbReference type="RefSeq" id="WP_146585245.1">
    <property type="nucleotide sequence ID" value="NZ_SJPO01000003.1"/>
</dbReference>
<evidence type="ECO:0000256" key="1">
    <source>
        <dbReference type="ARBA" id="ARBA00022729"/>
    </source>
</evidence>
<keyword evidence="4" id="KW-1185">Reference proteome</keyword>
<name>A0A5C5YRP5_9BACT</name>
<dbReference type="Pfam" id="PF12951">
    <property type="entry name" value="PATR"/>
    <property type="match status" value="2"/>
</dbReference>
<evidence type="ECO:0000313" key="3">
    <source>
        <dbReference type="EMBL" id="TWT77592.1"/>
    </source>
</evidence>
<proteinExistence type="predicted"/>
<dbReference type="AlphaFoldDB" id="A0A5C5YRP5"/>
<dbReference type="InterPro" id="IPR013425">
    <property type="entry name" value="Autotrns_rpt"/>
</dbReference>
<dbReference type="Proteomes" id="UP000318478">
    <property type="component" value="Unassembled WGS sequence"/>
</dbReference>
<dbReference type="OrthoDB" id="227068at2"/>
<evidence type="ECO:0000256" key="2">
    <source>
        <dbReference type="SAM" id="SignalP"/>
    </source>
</evidence>
<organism evidence="3 4">
    <name type="scientific">Posidoniimonas polymericola</name>
    <dbReference type="NCBI Taxonomy" id="2528002"/>
    <lineage>
        <taxon>Bacteria</taxon>
        <taxon>Pseudomonadati</taxon>
        <taxon>Planctomycetota</taxon>
        <taxon>Planctomycetia</taxon>
        <taxon>Pirellulales</taxon>
        <taxon>Lacipirellulaceae</taxon>
        <taxon>Posidoniimonas</taxon>
    </lineage>
</organism>
<feature type="signal peptide" evidence="2">
    <location>
        <begin position="1"/>
        <end position="25"/>
    </location>
</feature>
<dbReference type="NCBIfam" id="TIGR02601">
    <property type="entry name" value="autotrns_rpt"/>
    <property type="match status" value="1"/>
</dbReference>
<feature type="chain" id="PRO_5022830896" evidence="2">
    <location>
        <begin position="26"/>
        <end position="1092"/>
    </location>
</feature>
<sequence length="1092" mass="112149" precursor="true">MKRAKKAATLLAATGLMFGAAAANAQTTLEEFQWNKLAPAGVQDWTVGSNWMAPTAPPGNATYPDDPMHTDVDTEAIGPVVGANLAVGLTSDLNVSIGNSDITISSLKLGVNGRTTTISGGTGTLLFKQDEPSLIEVKPDPDDEEDPPAMVDFYTCSFNCGTSLVTSLGSTSTNVISAKIGSVESIDFSGPRTLTLSGGLYEVASSPADDTTSNNTIFRSHIGTYNPAVGIDNQPRLLVTGPLVTVDDKVLNADMTPTDQALTLNGGGPGTPQFLNDDNTEFGQGFAHGIIDLAGGISGPGKLRLGTQSRADEAVPLGTVVLYDNTYTGGTTIDRGNVILRSNNAFGPTGTVQNGNPANQIGYNLIVEPGVGESAVGLERVITNPWNVPHDFTVKGQHSLKLTGNAPASNSAGWVNNLEPGATFTMTGRIYTSENPENIYTFDGSGRTVIQGVIANAANAFLDSGGPQTTMFQKLGTGTVVVESSLHGATNTFKAGTSNPTSDTILISGGNLHFAAIGDMGAASGTVRSTGGAIGVDTGTIAAVNNGSGNFANRFSNFAMRPTYPGLFPNSEVPGFSEYDNGGLMLTTAADAAAAINFTTGNMARFQDMTLAAPEGGMTFTGTITPANSTYRLGGGSGTLTIAASKLAGAPNLVVTNGGDYKNPNGEDRERLGMVRLTGTTTNALSTKILARYHSTLQDQAAADDVALAEEEQLQGTTLAVASLADGASSIGSSTSAGSLLIQGSTLRYEGAAGSTNRQFTIGTAGATLDASGTGAINFTSTDALTMDTAQSRGGIVDSFEKRGGTLGGDLYDLGDTSDLLIGMGVSGNLIPDDTVITRILSPTRVALSNAVEEGTFATNTTVSFTEVDRYLTLTGDNAGDNRLAAQIVDSANSGVVGVEKSGAGKWVLSNAANNYTGDTIVEDGVLSLEAAFLADSSDVRLFEDGTLDLNFAGSDDINSLYFNDLPVSIGTWGSLASGADNKRDWFTGLGILNVGMLGAIGDLAGDFNRDGVVNAADYTVWRDNDGAANEDALNGNGDGLGGIDGNDLALWKSNYGATLASASLDTGAVPEPSVLVLMLAAAPLGLRGRRR</sequence>
<accession>A0A5C5YRP5</accession>
<keyword evidence="1 2" id="KW-0732">Signal</keyword>
<evidence type="ECO:0000313" key="4">
    <source>
        <dbReference type="Proteomes" id="UP000318478"/>
    </source>
</evidence>
<protein>
    <submittedName>
        <fullName evidence="3">Autotransporter-associated beta strand repeat protein</fullName>
    </submittedName>
</protein>
<reference evidence="3 4" key="1">
    <citation type="submission" date="2019-02" db="EMBL/GenBank/DDBJ databases">
        <title>Deep-cultivation of Planctomycetes and their phenomic and genomic characterization uncovers novel biology.</title>
        <authorList>
            <person name="Wiegand S."/>
            <person name="Jogler M."/>
            <person name="Boedeker C."/>
            <person name="Pinto D."/>
            <person name="Vollmers J."/>
            <person name="Rivas-Marin E."/>
            <person name="Kohn T."/>
            <person name="Peeters S.H."/>
            <person name="Heuer A."/>
            <person name="Rast P."/>
            <person name="Oberbeckmann S."/>
            <person name="Bunk B."/>
            <person name="Jeske O."/>
            <person name="Meyerdierks A."/>
            <person name="Storesund J.E."/>
            <person name="Kallscheuer N."/>
            <person name="Luecker S."/>
            <person name="Lage O.M."/>
            <person name="Pohl T."/>
            <person name="Merkel B.J."/>
            <person name="Hornburger P."/>
            <person name="Mueller R.-W."/>
            <person name="Bruemmer F."/>
            <person name="Labrenz M."/>
            <person name="Spormann A.M."/>
            <person name="Op Den Camp H."/>
            <person name="Overmann J."/>
            <person name="Amann R."/>
            <person name="Jetten M.S.M."/>
            <person name="Mascher T."/>
            <person name="Medema M.H."/>
            <person name="Devos D.P."/>
            <person name="Kaster A.-K."/>
            <person name="Ovreas L."/>
            <person name="Rohde M."/>
            <person name="Galperin M.Y."/>
            <person name="Jogler C."/>
        </authorList>
    </citation>
    <scope>NUCLEOTIDE SEQUENCE [LARGE SCALE GENOMIC DNA]</scope>
    <source>
        <strain evidence="3 4">Pla123a</strain>
    </source>
</reference>
<dbReference type="EMBL" id="SJPO01000003">
    <property type="protein sequence ID" value="TWT77592.1"/>
    <property type="molecule type" value="Genomic_DNA"/>
</dbReference>
<comment type="caution">
    <text evidence="3">The sequence shown here is derived from an EMBL/GenBank/DDBJ whole genome shotgun (WGS) entry which is preliminary data.</text>
</comment>
<gene>
    <name evidence="3" type="ORF">Pla123a_13880</name>
</gene>